<dbReference type="SUPFAM" id="SSF48317">
    <property type="entry name" value="Acid phosphatase/Vanadium-dependent haloperoxidase"/>
    <property type="match status" value="1"/>
</dbReference>
<keyword evidence="1" id="KW-0472">Membrane</keyword>
<accession>A0A1T5MFE8</accession>
<dbReference type="Pfam" id="PF01569">
    <property type="entry name" value="PAP2"/>
    <property type="match status" value="1"/>
</dbReference>
<dbReference type="RefSeq" id="WP_159453813.1">
    <property type="nucleotide sequence ID" value="NZ_FUZU01000004.1"/>
</dbReference>
<organism evidence="3 4">
    <name type="scientific">Ohtaekwangia koreensis</name>
    <dbReference type="NCBI Taxonomy" id="688867"/>
    <lineage>
        <taxon>Bacteria</taxon>
        <taxon>Pseudomonadati</taxon>
        <taxon>Bacteroidota</taxon>
        <taxon>Cytophagia</taxon>
        <taxon>Cytophagales</taxon>
        <taxon>Fulvivirgaceae</taxon>
        <taxon>Ohtaekwangia</taxon>
    </lineage>
</organism>
<sequence length="234" mass="26120">MTKPVKTSFIASELSITRPYRLVLIFLFIASLCVDKGMDVLWINGHYTVWLDSFFKTITNLGDGLIFIPITLLALFIRFRYAIAAVAASVAHGLLISLFKRLLFPGLERPRKFLGDDLIHFVSGIDVHNANSFPSGHTATAFCAALFLALLSRNKVIGIFALLLATLVGYSRIYLAQHFLIDVAAGAVIGSFTTYIAWQIVEFNTLPAWMNRKLNIPSAFTNHKSQTLRLKVKR</sequence>
<feature type="transmembrane region" description="Helical" evidence="1">
    <location>
        <begin position="179"/>
        <end position="201"/>
    </location>
</feature>
<evidence type="ECO:0000313" key="4">
    <source>
        <dbReference type="Proteomes" id="UP000190961"/>
    </source>
</evidence>
<proteinExistence type="predicted"/>
<dbReference type="STRING" id="688867.SAMN05660236_5194"/>
<keyword evidence="1" id="KW-0812">Transmembrane</keyword>
<feature type="transmembrane region" description="Helical" evidence="1">
    <location>
        <begin position="84"/>
        <end position="104"/>
    </location>
</feature>
<dbReference type="AlphaFoldDB" id="A0A1T5MFE8"/>
<keyword evidence="4" id="KW-1185">Reference proteome</keyword>
<protein>
    <submittedName>
        <fullName evidence="3">Membrane-associated phospholipid phosphatase</fullName>
    </submittedName>
</protein>
<dbReference type="InterPro" id="IPR000326">
    <property type="entry name" value="PAP2/HPO"/>
</dbReference>
<evidence type="ECO:0000259" key="2">
    <source>
        <dbReference type="SMART" id="SM00014"/>
    </source>
</evidence>
<dbReference type="Proteomes" id="UP000190961">
    <property type="component" value="Unassembled WGS sequence"/>
</dbReference>
<feature type="domain" description="Phosphatidic acid phosphatase type 2/haloperoxidase" evidence="2">
    <location>
        <begin position="79"/>
        <end position="198"/>
    </location>
</feature>
<dbReference type="PANTHER" id="PTHR14969:SF13">
    <property type="entry name" value="AT30094P"/>
    <property type="match status" value="1"/>
</dbReference>
<dbReference type="EMBL" id="FUZU01000004">
    <property type="protein sequence ID" value="SKC86609.1"/>
    <property type="molecule type" value="Genomic_DNA"/>
</dbReference>
<keyword evidence="1" id="KW-1133">Transmembrane helix</keyword>
<dbReference type="SMART" id="SM00014">
    <property type="entry name" value="acidPPc"/>
    <property type="match status" value="1"/>
</dbReference>
<gene>
    <name evidence="3" type="ORF">SAMN05660236_5194</name>
</gene>
<feature type="transmembrane region" description="Helical" evidence="1">
    <location>
        <begin position="20"/>
        <end position="38"/>
    </location>
</feature>
<dbReference type="InterPro" id="IPR036938">
    <property type="entry name" value="PAP2/HPO_sf"/>
</dbReference>
<name>A0A1T5MFE8_9BACT</name>
<evidence type="ECO:0000313" key="3">
    <source>
        <dbReference type="EMBL" id="SKC86609.1"/>
    </source>
</evidence>
<dbReference type="Gene3D" id="1.20.144.10">
    <property type="entry name" value="Phosphatidic acid phosphatase type 2/haloperoxidase"/>
    <property type="match status" value="1"/>
</dbReference>
<feature type="transmembrane region" description="Helical" evidence="1">
    <location>
        <begin position="139"/>
        <end position="167"/>
    </location>
</feature>
<reference evidence="3 4" key="1">
    <citation type="submission" date="2017-02" db="EMBL/GenBank/DDBJ databases">
        <authorList>
            <person name="Peterson S.W."/>
        </authorList>
    </citation>
    <scope>NUCLEOTIDE SEQUENCE [LARGE SCALE GENOMIC DNA]</scope>
    <source>
        <strain evidence="3 4">DSM 25262</strain>
    </source>
</reference>
<feature type="transmembrane region" description="Helical" evidence="1">
    <location>
        <begin position="58"/>
        <end position="77"/>
    </location>
</feature>
<evidence type="ECO:0000256" key="1">
    <source>
        <dbReference type="SAM" id="Phobius"/>
    </source>
</evidence>
<dbReference type="OrthoDB" id="9773582at2"/>
<dbReference type="PANTHER" id="PTHR14969">
    <property type="entry name" value="SPHINGOSINE-1-PHOSPHATE PHOSPHOHYDROLASE"/>
    <property type="match status" value="1"/>
</dbReference>